<dbReference type="GO" id="GO:0000166">
    <property type="term" value="F:nucleotide binding"/>
    <property type="evidence" value="ECO:0007669"/>
    <property type="project" value="InterPro"/>
</dbReference>
<dbReference type="Gene3D" id="3.40.50.720">
    <property type="entry name" value="NAD(P)-binding Rossmann-like Domain"/>
    <property type="match status" value="1"/>
</dbReference>
<evidence type="ECO:0000313" key="3">
    <source>
        <dbReference type="Proteomes" id="UP000198500"/>
    </source>
</evidence>
<accession>A0A1H3CH77</accession>
<dbReference type="InterPro" id="IPR036291">
    <property type="entry name" value="NAD(P)-bd_dom_sf"/>
</dbReference>
<dbReference type="STRING" id="574349.SAMN05443545_10611"/>
<dbReference type="EMBL" id="FNNI01000006">
    <property type="protein sequence ID" value="SDX53370.1"/>
    <property type="molecule type" value="Genomic_DNA"/>
</dbReference>
<proteinExistence type="predicted"/>
<dbReference type="Pfam" id="PF01408">
    <property type="entry name" value="GFO_IDH_MocA"/>
    <property type="match status" value="1"/>
</dbReference>
<dbReference type="InterPro" id="IPR000683">
    <property type="entry name" value="Gfo/Idh/MocA-like_OxRdtase_N"/>
</dbReference>
<protein>
    <submittedName>
        <fullName evidence="2">Predicted dehydrogenase</fullName>
    </submittedName>
</protein>
<feature type="domain" description="Gfo/Idh/MocA-like oxidoreductase N-terminal" evidence="1">
    <location>
        <begin position="57"/>
        <end position="136"/>
    </location>
</feature>
<evidence type="ECO:0000259" key="1">
    <source>
        <dbReference type="Pfam" id="PF01408"/>
    </source>
</evidence>
<reference evidence="2 3" key="1">
    <citation type="submission" date="2016-10" db="EMBL/GenBank/DDBJ databases">
        <authorList>
            <person name="de Groot N.N."/>
        </authorList>
    </citation>
    <scope>NUCLEOTIDE SEQUENCE [LARGE SCALE GENOMIC DNA]</scope>
    <source>
        <strain evidence="2 3">DSM 19219</strain>
    </source>
</reference>
<dbReference type="AlphaFoldDB" id="A0A1H3CH77"/>
<gene>
    <name evidence="2" type="ORF">SAMN05443545_10611</name>
</gene>
<name>A0A1H3CH77_9GAMM</name>
<sequence>MVTRVGMLGMSEGNGHPFSFSAIINGYSESGLRDAGWPGIYDYVCRRHASEFGVGDMHVTHAWTQHAEQTARLCAAAAIPNSPADYLDMIDEVDAVIIARDDPETHRRLAIPFLEAGIPVFVDKPLTLASADLRCFARYLRQGVLMSCSGMRYARELDAIRTRQVDHGQLKLVRGTIVKDWTRYGVHLLDAILPLLDAHPVAVQPLPAGHDSVAVIMSDGMIVTIDALGDAPAIFRIELQGNRHISHVDITDNFSMFHRMLWEFWRMIVEKRPMVPVPTTLTVIRTLMAGQLALATGKEVSLDAIELP</sequence>
<dbReference type="SUPFAM" id="SSF51735">
    <property type="entry name" value="NAD(P)-binding Rossmann-fold domains"/>
    <property type="match status" value="1"/>
</dbReference>
<keyword evidence="3" id="KW-1185">Reference proteome</keyword>
<dbReference type="RefSeq" id="WP_092570032.1">
    <property type="nucleotide sequence ID" value="NZ_BMXH01000010.1"/>
</dbReference>
<dbReference type="OrthoDB" id="9781031at2"/>
<dbReference type="Proteomes" id="UP000198500">
    <property type="component" value="Unassembled WGS sequence"/>
</dbReference>
<organism evidence="2 3">
    <name type="scientific">Aidingimonas halophila</name>
    <dbReference type="NCBI Taxonomy" id="574349"/>
    <lineage>
        <taxon>Bacteria</taxon>
        <taxon>Pseudomonadati</taxon>
        <taxon>Pseudomonadota</taxon>
        <taxon>Gammaproteobacteria</taxon>
        <taxon>Oceanospirillales</taxon>
        <taxon>Halomonadaceae</taxon>
        <taxon>Aidingimonas</taxon>
    </lineage>
</organism>
<evidence type="ECO:0000313" key="2">
    <source>
        <dbReference type="EMBL" id="SDX53370.1"/>
    </source>
</evidence>